<gene>
    <name evidence="1" type="ORF">LAESUDRAFT_762277</name>
</gene>
<dbReference type="RefSeq" id="XP_040760818.1">
    <property type="nucleotide sequence ID" value="XM_040913069.1"/>
</dbReference>
<evidence type="ECO:0000313" key="2">
    <source>
        <dbReference type="Proteomes" id="UP000076871"/>
    </source>
</evidence>
<accession>A0A165CMH1</accession>
<keyword evidence="2" id="KW-1185">Reference proteome</keyword>
<dbReference type="Proteomes" id="UP000076871">
    <property type="component" value="Unassembled WGS sequence"/>
</dbReference>
<dbReference type="InParanoid" id="A0A165CMH1"/>
<sequence>MPRGPHARSHVPGRIPKPRAKVIPLYTSRLGNKSLREQMGISEAKFEQFLDIVRVCASIHLDHSKRITCQEEHDLANHYDEVKLRWPDSERYLDMWPVHIFTQKYLAQHVQATERSANRSKAQCARTAGISRKATSMVARPITPNRERVRKMRSQSNLEVGAVTSKVAAPTSSVSAVSRRTVSSQVTTSTNMSQACSSSSSRLPTSTAMSVTLRGEPCSSARMHGEELNRMEELYKFLSSLKLPLGHLLLRFVSSGIEDMTRLCILASQFDWEHFIEHHITNKPFELLVLKDGFAQLTMQN</sequence>
<evidence type="ECO:0000313" key="1">
    <source>
        <dbReference type="EMBL" id="KZT03078.1"/>
    </source>
</evidence>
<proteinExistence type="predicted"/>
<organism evidence="1 2">
    <name type="scientific">Laetiporus sulphureus 93-53</name>
    <dbReference type="NCBI Taxonomy" id="1314785"/>
    <lineage>
        <taxon>Eukaryota</taxon>
        <taxon>Fungi</taxon>
        <taxon>Dikarya</taxon>
        <taxon>Basidiomycota</taxon>
        <taxon>Agaricomycotina</taxon>
        <taxon>Agaricomycetes</taxon>
        <taxon>Polyporales</taxon>
        <taxon>Laetiporus</taxon>
    </lineage>
</organism>
<dbReference type="OrthoDB" id="10657003at2759"/>
<protein>
    <submittedName>
        <fullName evidence="1">Uncharacterized protein</fullName>
    </submittedName>
</protein>
<name>A0A165CMH1_9APHY</name>
<dbReference type="AlphaFoldDB" id="A0A165CMH1"/>
<dbReference type="EMBL" id="KV427647">
    <property type="protein sequence ID" value="KZT03078.1"/>
    <property type="molecule type" value="Genomic_DNA"/>
</dbReference>
<reference evidence="1 2" key="1">
    <citation type="journal article" date="2016" name="Mol. Biol. Evol.">
        <title>Comparative Genomics of Early-Diverging Mushroom-Forming Fungi Provides Insights into the Origins of Lignocellulose Decay Capabilities.</title>
        <authorList>
            <person name="Nagy L.G."/>
            <person name="Riley R."/>
            <person name="Tritt A."/>
            <person name="Adam C."/>
            <person name="Daum C."/>
            <person name="Floudas D."/>
            <person name="Sun H."/>
            <person name="Yadav J.S."/>
            <person name="Pangilinan J."/>
            <person name="Larsson K.H."/>
            <person name="Matsuura K."/>
            <person name="Barry K."/>
            <person name="Labutti K."/>
            <person name="Kuo R."/>
            <person name="Ohm R.A."/>
            <person name="Bhattacharya S.S."/>
            <person name="Shirouzu T."/>
            <person name="Yoshinaga Y."/>
            <person name="Martin F.M."/>
            <person name="Grigoriev I.V."/>
            <person name="Hibbett D.S."/>
        </authorList>
    </citation>
    <scope>NUCLEOTIDE SEQUENCE [LARGE SCALE GENOMIC DNA]</scope>
    <source>
        <strain evidence="1 2">93-53</strain>
    </source>
</reference>
<dbReference type="GeneID" id="63830097"/>